<dbReference type="PANTHER" id="PTHR30160:SF21">
    <property type="entry name" value="LIPOPOLYSACCHARIDE CORE HEPTOSYLTRANSFERASE OPSX"/>
    <property type="match status" value="1"/>
</dbReference>
<dbReference type="RefSeq" id="WP_342675576.1">
    <property type="nucleotide sequence ID" value="NZ_JBCGCU010000001.1"/>
</dbReference>
<evidence type="ECO:0000256" key="1">
    <source>
        <dbReference type="ARBA" id="ARBA00022676"/>
    </source>
</evidence>
<evidence type="ECO:0000313" key="3">
    <source>
        <dbReference type="EMBL" id="MEM0514035.1"/>
    </source>
</evidence>
<dbReference type="Gene3D" id="3.40.50.2000">
    <property type="entry name" value="Glycogen Phosphorylase B"/>
    <property type="match status" value="2"/>
</dbReference>
<reference evidence="3 4" key="1">
    <citation type="submission" date="2024-03" db="EMBL/GenBank/DDBJ databases">
        <title>Pseudoalteromonas qingdaonensis sp. nov., isolated from the intestines of marine benthic organisms.</title>
        <authorList>
            <person name="Lin X."/>
            <person name="Fang S."/>
            <person name="Hu X."/>
        </authorList>
    </citation>
    <scope>NUCLEOTIDE SEQUENCE [LARGE SCALE GENOMIC DNA]</scope>
    <source>
        <strain evidence="3 4">YIC-827</strain>
    </source>
</reference>
<keyword evidence="2 3" id="KW-0808">Transferase</keyword>
<dbReference type="EMBL" id="JBCGCU010000001">
    <property type="protein sequence ID" value="MEM0514035.1"/>
    <property type="molecule type" value="Genomic_DNA"/>
</dbReference>
<dbReference type="EC" id="2.4.-.-" evidence="3"/>
<dbReference type="InterPro" id="IPR002201">
    <property type="entry name" value="Glyco_trans_9"/>
</dbReference>
<evidence type="ECO:0000313" key="4">
    <source>
        <dbReference type="Proteomes" id="UP001447008"/>
    </source>
</evidence>
<accession>A0ABU9MRV4</accession>
<proteinExistence type="predicted"/>
<dbReference type="GO" id="GO:0016757">
    <property type="term" value="F:glycosyltransferase activity"/>
    <property type="evidence" value="ECO:0007669"/>
    <property type="project" value="UniProtKB-KW"/>
</dbReference>
<sequence length="366" mass="40809">MRWRCFNICSDFCFRTPVLQLNSVQSICILRLSAIGDVCHAVAAVQAIQRVNPEAKITWVIGKVEAMLLEGLPGVEFVVFDKKQGRQAFKTLREQLSGREFDVLLNMQVAFRAGLASRCIRAKVKIGFDKARSKELHSWFINRRITAKEQPHVLEGFMQFAEQLGVTDFTPHWQMPLSDTDKQNAMKLVGDDGEPLLIISPAASKAERNWLPERYAAVAEHAMAQGFRVAISGGPTAMEQQLAEQIVNHCQQPVINLVGKTSLKELTCVLGLATLVLAPDTGPAHMAVTQGTPVIGLYAHSNPKRTGPYLYQDYVVEVYNQAVQEQYGKPASELPWGVRAKGELMDRIAVDDVIAMFDKLVREHRL</sequence>
<dbReference type="CDD" id="cd03789">
    <property type="entry name" value="GT9_LPS_heptosyltransferase"/>
    <property type="match status" value="1"/>
</dbReference>
<organism evidence="3 4">
    <name type="scientific">Pseudoalteromonas qingdaonensis</name>
    <dbReference type="NCBI Taxonomy" id="3131913"/>
    <lineage>
        <taxon>Bacteria</taxon>
        <taxon>Pseudomonadati</taxon>
        <taxon>Pseudomonadota</taxon>
        <taxon>Gammaproteobacteria</taxon>
        <taxon>Alteromonadales</taxon>
        <taxon>Pseudoalteromonadaceae</taxon>
        <taxon>Pseudoalteromonas</taxon>
    </lineage>
</organism>
<dbReference type="Proteomes" id="UP001447008">
    <property type="component" value="Unassembled WGS sequence"/>
</dbReference>
<comment type="caution">
    <text evidence="3">The sequence shown here is derived from an EMBL/GenBank/DDBJ whole genome shotgun (WGS) entry which is preliminary data.</text>
</comment>
<dbReference type="InterPro" id="IPR051199">
    <property type="entry name" value="LPS_LOS_Heptosyltrfase"/>
</dbReference>
<dbReference type="PANTHER" id="PTHR30160">
    <property type="entry name" value="TETRAACYLDISACCHARIDE 4'-KINASE-RELATED"/>
    <property type="match status" value="1"/>
</dbReference>
<protein>
    <submittedName>
        <fullName evidence="3">Glycosyltransferase family 9 protein</fullName>
        <ecNumber evidence="3">2.4.-.-</ecNumber>
    </submittedName>
</protein>
<keyword evidence="4" id="KW-1185">Reference proteome</keyword>
<dbReference type="SUPFAM" id="SSF53756">
    <property type="entry name" value="UDP-Glycosyltransferase/glycogen phosphorylase"/>
    <property type="match status" value="1"/>
</dbReference>
<dbReference type="Pfam" id="PF01075">
    <property type="entry name" value="Glyco_transf_9"/>
    <property type="match status" value="1"/>
</dbReference>
<keyword evidence="1 3" id="KW-0328">Glycosyltransferase</keyword>
<gene>
    <name evidence="3" type="ORF">WCN91_01040</name>
</gene>
<evidence type="ECO:0000256" key="2">
    <source>
        <dbReference type="ARBA" id="ARBA00022679"/>
    </source>
</evidence>
<name>A0ABU9MRV4_9GAMM</name>